<dbReference type="PANTHER" id="PTHR30337">
    <property type="entry name" value="COMPONENT OF ATP-DEPENDENT DSDNA EXONUCLEASE"/>
    <property type="match status" value="1"/>
</dbReference>
<dbReference type="Proteomes" id="UP000233781">
    <property type="component" value="Unassembled WGS sequence"/>
</dbReference>
<dbReference type="PANTHER" id="PTHR30337:SF0">
    <property type="entry name" value="NUCLEASE SBCCD SUBUNIT D"/>
    <property type="match status" value="1"/>
</dbReference>
<name>A0A2N3YEZ8_9MICO</name>
<protein>
    <recommendedName>
        <fullName evidence="3 7">Nuclease SbcCD subunit D</fullName>
    </recommendedName>
</protein>
<dbReference type="InterPro" id="IPR004593">
    <property type="entry name" value="SbcD"/>
</dbReference>
<keyword evidence="7" id="KW-0235">DNA replication</keyword>
<evidence type="ECO:0000256" key="2">
    <source>
        <dbReference type="ARBA" id="ARBA00011322"/>
    </source>
</evidence>
<dbReference type="GO" id="GO:0008408">
    <property type="term" value="F:3'-5' exonuclease activity"/>
    <property type="evidence" value="ECO:0007669"/>
    <property type="project" value="InterPro"/>
</dbReference>
<comment type="similarity">
    <text evidence="1 7">Belongs to the SbcD family.</text>
</comment>
<keyword evidence="7" id="KW-0233">DNA recombination</keyword>
<dbReference type="InterPro" id="IPR004843">
    <property type="entry name" value="Calcineurin-like_PHP"/>
</dbReference>
<evidence type="ECO:0000256" key="6">
    <source>
        <dbReference type="ARBA" id="ARBA00022839"/>
    </source>
</evidence>
<dbReference type="Pfam" id="PF00149">
    <property type="entry name" value="Metallophos"/>
    <property type="match status" value="1"/>
</dbReference>
<comment type="subunit">
    <text evidence="2 7">Heterodimer of SbcC and SbcD.</text>
</comment>
<dbReference type="OrthoDB" id="9773856at2"/>
<evidence type="ECO:0000259" key="9">
    <source>
        <dbReference type="Pfam" id="PF12320"/>
    </source>
</evidence>
<dbReference type="Gene3D" id="3.60.21.10">
    <property type="match status" value="1"/>
</dbReference>
<keyword evidence="5 7" id="KW-0378">Hydrolase</keyword>
<organism evidence="10 11">
    <name type="scientific">Phycicoccus duodecadis</name>
    <dbReference type="NCBI Taxonomy" id="173053"/>
    <lineage>
        <taxon>Bacteria</taxon>
        <taxon>Bacillati</taxon>
        <taxon>Actinomycetota</taxon>
        <taxon>Actinomycetes</taxon>
        <taxon>Micrococcales</taxon>
        <taxon>Intrasporangiaceae</taxon>
        <taxon>Phycicoccus</taxon>
    </lineage>
</organism>
<feature type="domain" description="Nuclease SbcCD subunit D C-terminal" evidence="9">
    <location>
        <begin position="260"/>
        <end position="347"/>
    </location>
</feature>
<keyword evidence="4 7" id="KW-0540">Nuclease</keyword>
<dbReference type="InterPro" id="IPR050535">
    <property type="entry name" value="DNA_Repair-Maintenance_Comp"/>
</dbReference>
<dbReference type="SUPFAM" id="SSF56300">
    <property type="entry name" value="Metallo-dependent phosphatases"/>
    <property type="match status" value="1"/>
</dbReference>
<evidence type="ECO:0000256" key="5">
    <source>
        <dbReference type="ARBA" id="ARBA00022801"/>
    </source>
</evidence>
<evidence type="ECO:0000256" key="3">
    <source>
        <dbReference type="ARBA" id="ARBA00013365"/>
    </source>
</evidence>
<evidence type="ECO:0000259" key="8">
    <source>
        <dbReference type="Pfam" id="PF00149"/>
    </source>
</evidence>
<comment type="caution">
    <text evidence="10">The sequence shown here is derived from an EMBL/GenBank/DDBJ whole genome shotgun (WGS) entry which is preliminary data.</text>
</comment>
<dbReference type="GO" id="GO:0006310">
    <property type="term" value="P:DNA recombination"/>
    <property type="evidence" value="ECO:0007669"/>
    <property type="project" value="UniProtKB-KW"/>
</dbReference>
<dbReference type="AlphaFoldDB" id="A0A2N3YEZ8"/>
<evidence type="ECO:0000256" key="1">
    <source>
        <dbReference type="ARBA" id="ARBA00010555"/>
    </source>
</evidence>
<dbReference type="Pfam" id="PF12320">
    <property type="entry name" value="SbcD_C"/>
    <property type="match status" value="1"/>
</dbReference>
<dbReference type="CDD" id="cd00840">
    <property type="entry name" value="MPP_Mre11_N"/>
    <property type="match status" value="1"/>
</dbReference>
<dbReference type="GO" id="GO:0006260">
    <property type="term" value="P:DNA replication"/>
    <property type="evidence" value="ECO:0007669"/>
    <property type="project" value="UniProtKB-KW"/>
</dbReference>
<dbReference type="NCBIfam" id="TIGR00619">
    <property type="entry name" value="sbcd"/>
    <property type="match status" value="1"/>
</dbReference>
<gene>
    <name evidence="7" type="primary">sbcD</name>
    <name evidence="10" type="ORF">ATL31_0168</name>
</gene>
<evidence type="ECO:0000256" key="7">
    <source>
        <dbReference type="RuleBase" id="RU363069"/>
    </source>
</evidence>
<dbReference type="RefSeq" id="WP_101394103.1">
    <property type="nucleotide sequence ID" value="NZ_PJNE01000001.1"/>
</dbReference>
<keyword evidence="6 7" id="KW-0269">Exonuclease</keyword>
<feature type="domain" description="Calcineurin-like phosphoesterase" evidence="8">
    <location>
        <begin position="1"/>
        <end position="211"/>
    </location>
</feature>
<reference evidence="10 11" key="1">
    <citation type="submission" date="2017-12" db="EMBL/GenBank/DDBJ databases">
        <title>Sequencing the genomes of 1000 Actinobacteria strains.</title>
        <authorList>
            <person name="Klenk H.-P."/>
        </authorList>
    </citation>
    <scope>NUCLEOTIDE SEQUENCE [LARGE SCALE GENOMIC DNA]</scope>
    <source>
        <strain evidence="10 11">DSM 12806</strain>
    </source>
</reference>
<comment type="function">
    <text evidence="7">SbcCD cleaves DNA hairpin structures. These structures can inhibit DNA replication and are intermediates in certain DNA recombination reactions. The complex acts as a 3'-&gt;5' double strand exonuclease that can open hairpins. It also has a 5' single-strand endonuclease activity.</text>
</comment>
<keyword evidence="11" id="KW-1185">Reference proteome</keyword>
<proteinExistence type="inferred from homology"/>
<evidence type="ECO:0000313" key="10">
    <source>
        <dbReference type="EMBL" id="PKW25380.1"/>
    </source>
</evidence>
<dbReference type="InterPro" id="IPR041796">
    <property type="entry name" value="Mre11_N"/>
</dbReference>
<keyword evidence="7" id="KW-0255">Endonuclease</keyword>
<dbReference type="EMBL" id="PJNE01000001">
    <property type="protein sequence ID" value="PKW25380.1"/>
    <property type="molecule type" value="Genomic_DNA"/>
</dbReference>
<dbReference type="InterPro" id="IPR026843">
    <property type="entry name" value="SbcD_C"/>
</dbReference>
<dbReference type="InterPro" id="IPR029052">
    <property type="entry name" value="Metallo-depent_PP-like"/>
</dbReference>
<sequence length="391" mass="41395">MRLLHTSDWHLGRSFHGVGLLGAQAAHLDHLVEVVRTEAVDAVLVSGDVYDRALPSPDTVQLLSETLERLVDAGARVVVSSGNHDSATRLGFASGLLERAGVHLRTTVADIGRPVMVGDVAVHPLPYLEPALVADDLGATERTHAGVLRAAMARVRADAATRGGRTVVMAHAFVSGGVASDSERDISVGGVSAVPVEVFDGVDYTALGHLHGRQRVSEAVRYSGSPVAMSFSEWRHRKGGLLVDLGGAGAVVDEVDAPVGRRLAVLRGTLDDLLADPRHAAAEGAWCQVTLTDASRPLGAMERLRRRFPHTLELRFEPEGAVRPLRPYAQRVRAESPVDVCCDFLDHVRAGQGADADERALLAEAVEASRVARGLTDDEGVARPGRAAGAA</sequence>
<accession>A0A2N3YEZ8</accession>
<dbReference type="GO" id="GO:0004519">
    <property type="term" value="F:endonuclease activity"/>
    <property type="evidence" value="ECO:0007669"/>
    <property type="project" value="UniProtKB-KW"/>
</dbReference>
<evidence type="ECO:0000313" key="11">
    <source>
        <dbReference type="Proteomes" id="UP000233781"/>
    </source>
</evidence>
<evidence type="ECO:0000256" key="4">
    <source>
        <dbReference type="ARBA" id="ARBA00022722"/>
    </source>
</evidence>